<dbReference type="Gene3D" id="1.25.40.10">
    <property type="entry name" value="Tetratricopeptide repeat domain"/>
    <property type="match status" value="1"/>
</dbReference>
<dbReference type="InterPro" id="IPR049945">
    <property type="entry name" value="AAA_22"/>
</dbReference>
<dbReference type="PANTHER" id="PTHR44688:SF16">
    <property type="entry name" value="DNA-BINDING TRANSCRIPTIONAL ACTIVATOR DEVR_DOSR"/>
    <property type="match status" value="1"/>
</dbReference>
<accession>A0ABW4FS47</accession>
<gene>
    <name evidence="6" type="ORF">ACFSCY_25510</name>
</gene>
<proteinExistence type="predicted"/>
<feature type="coiled-coil region" evidence="4">
    <location>
        <begin position="759"/>
        <end position="786"/>
    </location>
</feature>
<dbReference type="SUPFAM" id="SSF46894">
    <property type="entry name" value="C-terminal effector domain of the bipartite response regulators"/>
    <property type="match status" value="1"/>
</dbReference>
<dbReference type="PANTHER" id="PTHR44688">
    <property type="entry name" value="DNA-BINDING TRANSCRIPTIONAL ACTIVATOR DEVR_DOSR"/>
    <property type="match status" value="1"/>
</dbReference>
<dbReference type="Pfam" id="PF13401">
    <property type="entry name" value="AAA_22"/>
    <property type="match status" value="1"/>
</dbReference>
<dbReference type="Pfam" id="PF00196">
    <property type="entry name" value="GerE"/>
    <property type="match status" value="1"/>
</dbReference>
<keyword evidence="2" id="KW-0238">DNA-binding</keyword>
<dbReference type="InterPro" id="IPR036388">
    <property type="entry name" value="WH-like_DNA-bd_sf"/>
</dbReference>
<dbReference type="InterPro" id="IPR011990">
    <property type="entry name" value="TPR-like_helical_dom_sf"/>
</dbReference>
<dbReference type="InterPro" id="IPR027417">
    <property type="entry name" value="P-loop_NTPase"/>
</dbReference>
<reference evidence="7" key="1">
    <citation type="journal article" date="2019" name="Int. J. Syst. Evol. Microbiol.">
        <title>The Global Catalogue of Microorganisms (GCM) 10K type strain sequencing project: providing services to taxonomists for standard genome sequencing and annotation.</title>
        <authorList>
            <consortium name="The Broad Institute Genomics Platform"/>
            <consortium name="The Broad Institute Genome Sequencing Center for Infectious Disease"/>
            <person name="Wu L."/>
            <person name="Ma J."/>
        </authorList>
    </citation>
    <scope>NUCLEOTIDE SEQUENCE [LARGE SCALE GENOMIC DNA]</scope>
    <source>
        <strain evidence="7">JCM 12165</strain>
    </source>
</reference>
<dbReference type="CDD" id="cd06170">
    <property type="entry name" value="LuxR_C_like"/>
    <property type="match status" value="1"/>
</dbReference>
<comment type="caution">
    <text evidence="6">The sequence shown here is derived from an EMBL/GenBank/DDBJ whole genome shotgun (WGS) entry which is preliminary data.</text>
</comment>
<dbReference type="Gene3D" id="3.40.50.300">
    <property type="entry name" value="P-loop containing nucleotide triphosphate hydrolases"/>
    <property type="match status" value="1"/>
</dbReference>
<keyword evidence="7" id="KW-1185">Reference proteome</keyword>
<dbReference type="InterPro" id="IPR016032">
    <property type="entry name" value="Sig_transdc_resp-reg_C-effctor"/>
</dbReference>
<evidence type="ECO:0000256" key="1">
    <source>
        <dbReference type="ARBA" id="ARBA00023015"/>
    </source>
</evidence>
<protein>
    <submittedName>
        <fullName evidence="6">LuxR C-terminal-related transcriptional regulator</fullName>
    </submittedName>
</protein>
<dbReference type="SUPFAM" id="SSF48452">
    <property type="entry name" value="TPR-like"/>
    <property type="match status" value="1"/>
</dbReference>
<evidence type="ECO:0000256" key="2">
    <source>
        <dbReference type="ARBA" id="ARBA00023125"/>
    </source>
</evidence>
<evidence type="ECO:0000256" key="4">
    <source>
        <dbReference type="SAM" id="Coils"/>
    </source>
</evidence>
<dbReference type="Pfam" id="PF25873">
    <property type="entry name" value="WHD_MalT"/>
    <property type="match status" value="1"/>
</dbReference>
<evidence type="ECO:0000256" key="3">
    <source>
        <dbReference type="ARBA" id="ARBA00023163"/>
    </source>
</evidence>
<keyword evidence="3" id="KW-0804">Transcription</keyword>
<dbReference type="RefSeq" id="WP_343978566.1">
    <property type="nucleotide sequence ID" value="NZ_BAAAJG010000010.1"/>
</dbReference>
<dbReference type="Proteomes" id="UP001597145">
    <property type="component" value="Unassembled WGS sequence"/>
</dbReference>
<dbReference type="PROSITE" id="PS50043">
    <property type="entry name" value="HTH_LUXR_2"/>
    <property type="match status" value="1"/>
</dbReference>
<evidence type="ECO:0000259" key="5">
    <source>
        <dbReference type="PROSITE" id="PS50043"/>
    </source>
</evidence>
<feature type="domain" description="HTH luxR-type" evidence="5">
    <location>
        <begin position="901"/>
        <end position="966"/>
    </location>
</feature>
<name>A0ABW4FS47_9PSEU</name>
<dbReference type="EMBL" id="JBHUCP010000019">
    <property type="protein sequence ID" value="MFD1532786.1"/>
    <property type="molecule type" value="Genomic_DNA"/>
</dbReference>
<dbReference type="InterPro" id="IPR041617">
    <property type="entry name" value="TPR_MalT"/>
</dbReference>
<dbReference type="InterPro" id="IPR059106">
    <property type="entry name" value="WHD_MalT"/>
</dbReference>
<dbReference type="Gene3D" id="1.10.10.10">
    <property type="entry name" value="Winged helix-like DNA-binding domain superfamily/Winged helix DNA-binding domain"/>
    <property type="match status" value="1"/>
</dbReference>
<keyword evidence="1" id="KW-0805">Transcription regulation</keyword>
<organism evidence="6 7">
    <name type="scientific">Pseudonocardia aurantiaca</name>
    <dbReference type="NCBI Taxonomy" id="75290"/>
    <lineage>
        <taxon>Bacteria</taxon>
        <taxon>Bacillati</taxon>
        <taxon>Actinomycetota</taxon>
        <taxon>Actinomycetes</taxon>
        <taxon>Pseudonocardiales</taxon>
        <taxon>Pseudonocardiaceae</taxon>
        <taxon>Pseudonocardia</taxon>
    </lineage>
</organism>
<evidence type="ECO:0000313" key="6">
    <source>
        <dbReference type="EMBL" id="MFD1532786.1"/>
    </source>
</evidence>
<dbReference type="PRINTS" id="PR00038">
    <property type="entry name" value="HTHLUXR"/>
</dbReference>
<evidence type="ECO:0000313" key="7">
    <source>
        <dbReference type="Proteomes" id="UP001597145"/>
    </source>
</evidence>
<keyword evidence="4" id="KW-0175">Coiled coil</keyword>
<dbReference type="InterPro" id="IPR000792">
    <property type="entry name" value="Tscrpt_reg_LuxR_C"/>
</dbReference>
<dbReference type="SUPFAM" id="SSF52540">
    <property type="entry name" value="P-loop containing nucleoside triphosphate hydrolases"/>
    <property type="match status" value="1"/>
</dbReference>
<sequence length="977" mass="108089">MGGIALSWRFASFVICSSFRRFGRRAPRMQIAWSPRCRCVIPFRRERRVGAQLMRLDIPASRVVRRVITRHAVKVIWQAGQGSIAEDLRENGFEANSVSFARRVTSGVIDRPALFERLAAADRVTLISAPAGSGKTLLLRSWIAEAGLTEHAGWVSVPREERDPQQFWIALLDALRSTTAGAALVGPLTAAPELDCGAIAERLLSDLAELDDPIWLVIDDLHELPTAALRQLTLLLLRAPEQLRFVLITRRDLRLGLHRLRLEGELTELRADDLCFTLDEARELLQSAGAELSESALARLLERTEGWAAGLRLAALQLAGHPDPERGAAEFYGSERTVAEYLLAEVLDRQSEPVRRLLLRTSILDRVNGPLAALLSGESGGERTLQELEEENAFVMASDMRRTWFRYHPLFADMLLLQLRRISPDDVPALHATAADWYAQHEYPSEAIRHAQAAGNWRLAARLFADRWPHLYFNGQSATAHGLLAGFPAGVVAADPELAVVKVVDELARGTLHKAKLNFAVANRAAAAAPADRRECLQVQLALLRLMLARRRIDLPAVVEEARRLLAPAETAGCARGEFDEQWDALALIELGITETWTGRLNDAERHLARGAVLARRIGRPFLEVTGLAHSAAVAISRSLDVAARRSEQAIELARQHGWSDEPIIGVAYAVLGGTSVVQGRLEEAEQWLGHAERALLPEVDPPVGLMLNYARGLLEAARGRDQEALIAFRTAERLAGQLVSRHELAARARSLLLHTMVRLGATDRVEEILAEMDQQERDTAEMRTALATLRLAQHDPQAATSALAPVLRAPDMHPQWLVRAFLLQAIARDADGDPGAAEYALERALDLAEPDRLLWPFLVDPNAEKLLERHPRHRTTHAALIVDIRNLLAGDEPSASPGEPEPLRIPLSKSEIRILRYLPTNLTAPEIADELNLSVHTVKTHIRHLYDKLGSHRRGEAVERTRALGLLAPSAHGRLM</sequence>
<dbReference type="SMART" id="SM00421">
    <property type="entry name" value="HTH_LUXR"/>
    <property type="match status" value="1"/>
</dbReference>
<dbReference type="Pfam" id="PF17874">
    <property type="entry name" value="TPR_MalT"/>
    <property type="match status" value="1"/>
</dbReference>